<organism evidence="1 2">
    <name type="scientific">Inconstantimicrobium mannanitabidum</name>
    <dbReference type="NCBI Taxonomy" id="1604901"/>
    <lineage>
        <taxon>Bacteria</taxon>
        <taxon>Bacillati</taxon>
        <taxon>Bacillota</taxon>
        <taxon>Clostridia</taxon>
        <taxon>Eubacteriales</taxon>
        <taxon>Clostridiaceae</taxon>
        <taxon>Inconstantimicrobium</taxon>
    </lineage>
</organism>
<evidence type="ECO:0000313" key="2">
    <source>
        <dbReference type="Proteomes" id="UP001058074"/>
    </source>
</evidence>
<comment type="caution">
    <text evidence="1">The sequence shown here is derived from an EMBL/GenBank/DDBJ whole genome shotgun (WGS) entry which is preliminary data.</text>
</comment>
<evidence type="ECO:0000313" key="1">
    <source>
        <dbReference type="EMBL" id="GKX66004.1"/>
    </source>
</evidence>
<protein>
    <submittedName>
        <fullName evidence="1">Nucleotidyltransferase</fullName>
    </submittedName>
</protein>
<dbReference type="Proteomes" id="UP001058074">
    <property type="component" value="Unassembled WGS sequence"/>
</dbReference>
<accession>A0ACB5RAE7</accession>
<name>A0ACB5RAE7_9CLOT</name>
<keyword evidence="2" id="KW-1185">Reference proteome</keyword>
<dbReference type="EMBL" id="BROD01000001">
    <property type="protein sequence ID" value="GKX66004.1"/>
    <property type="molecule type" value="Genomic_DNA"/>
</dbReference>
<gene>
    <name evidence="1" type="ORF">rsdtw13_12620</name>
</gene>
<reference evidence="1" key="1">
    <citation type="journal article" date="2025" name="Int. J. Syst. Evol. Microbiol.">
        <title>Inconstantimicrobium mannanitabidum sp. nov., a novel member of the family Clostridiaceae isolated from anoxic soil under the treatment of reductive soil disinfestation.</title>
        <authorList>
            <person name="Ueki A."/>
            <person name="Tonouchi A."/>
            <person name="Honma S."/>
            <person name="Kaku N."/>
            <person name="Ueki K."/>
        </authorList>
    </citation>
    <scope>NUCLEOTIDE SEQUENCE</scope>
    <source>
        <strain evidence="1">TW13</strain>
    </source>
</reference>
<sequence length="297" mass="34530">MANIIVKYQEAVNSMVEKLKKNENVLAVMVFGSMITGDLWEESDIDLIVVMKNQSKFVENIYSTINDVQIQIKFVSLNAIYNTKKNIFIMDKLTTSKIIFCRDKELEVYIQGRRYNPGVASSKSKENLIYLGKLLKDINVSKKHLHNNGIYVAYSVAVRCSETLCKLFLNINGYTVSKDSIKLAISLNDKLKSSIDKLFFCCDNKHEEAIQNFMEVTEKYIKETIKDSTEFLIEIMKRENKGLTSQELMNLKEFNGIDINMEKILRYVYKQNLIYKSERVYRDENGAELLKENEYFV</sequence>
<proteinExistence type="predicted"/>